<dbReference type="AlphaFoldDB" id="A0A6A4RAT9"/>
<sequence length="79" mass="9021">MAISSNNARLQAVLDDLRSGFKRFLLVAQQANERRRIYRATVWELNNLTNRDLADLGISRSHIRQLALEASQKGRANEV</sequence>
<evidence type="ECO:0000313" key="3">
    <source>
        <dbReference type="Proteomes" id="UP000441586"/>
    </source>
</evidence>
<dbReference type="Proteomes" id="UP000441586">
    <property type="component" value="Unassembled WGS sequence"/>
</dbReference>
<proteinExistence type="predicted"/>
<protein>
    <submittedName>
        <fullName evidence="2">DUF1127 domain-containing protein</fullName>
    </submittedName>
</protein>
<comment type="caution">
    <text evidence="2">The sequence shown here is derived from an EMBL/GenBank/DDBJ whole genome shotgun (WGS) entry which is preliminary data.</text>
</comment>
<feature type="domain" description="YjiS-like" evidence="1">
    <location>
        <begin position="34"/>
        <end position="64"/>
    </location>
</feature>
<evidence type="ECO:0000313" key="2">
    <source>
        <dbReference type="EMBL" id="KAE9625113.1"/>
    </source>
</evidence>
<dbReference type="Pfam" id="PF06568">
    <property type="entry name" value="YjiS-like"/>
    <property type="match status" value="1"/>
</dbReference>
<reference evidence="2 3" key="1">
    <citation type="submission" date="2019-12" db="EMBL/GenBank/DDBJ databases">
        <authorList>
            <person name="Zhang Y.-J."/>
        </authorList>
    </citation>
    <scope>NUCLEOTIDE SEQUENCE [LARGE SCALE GENOMIC DNA]</scope>
    <source>
        <strain evidence="2 3">H18S-6</strain>
    </source>
</reference>
<accession>A0A6A4RAT9</accession>
<name>A0A6A4RAT9_9RHOB</name>
<dbReference type="EMBL" id="WSFO01000022">
    <property type="protein sequence ID" value="KAE9625113.1"/>
    <property type="molecule type" value="Genomic_DNA"/>
</dbReference>
<dbReference type="InterPro" id="IPR009506">
    <property type="entry name" value="YjiS-like"/>
</dbReference>
<gene>
    <name evidence="2" type="ORF">GP644_22845</name>
</gene>
<evidence type="ECO:0000259" key="1">
    <source>
        <dbReference type="Pfam" id="PF06568"/>
    </source>
</evidence>
<organism evidence="2 3">
    <name type="scientific">Parasedimentitalea maritima</name>
    <dbReference type="NCBI Taxonomy" id="2578117"/>
    <lineage>
        <taxon>Bacteria</taxon>
        <taxon>Pseudomonadati</taxon>
        <taxon>Pseudomonadota</taxon>
        <taxon>Alphaproteobacteria</taxon>
        <taxon>Rhodobacterales</taxon>
        <taxon>Paracoccaceae</taxon>
        <taxon>Parasedimentitalea</taxon>
    </lineage>
</organism>